<accession>A0ABN2VPT3</accession>
<dbReference type="EMBL" id="BAAAPE010000002">
    <property type="protein sequence ID" value="GAA2067598.1"/>
    <property type="molecule type" value="Genomic_DNA"/>
</dbReference>
<gene>
    <name evidence="1" type="ORF">GCM10009801_15100</name>
</gene>
<dbReference type="RefSeq" id="WP_344525328.1">
    <property type="nucleotide sequence ID" value="NZ_BAAAPE010000002.1"/>
</dbReference>
<organism evidence="1 2">
    <name type="scientific">Streptomyces albiaxialis</name>
    <dbReference type="NCBI Taxonomy" id="329523"/>
    <lineage>
        <taxon>Bacteria</taxon>
        <taxon>Bacillati</taxon>
        <taxon>Actinomycetota</taxon>
        <taxon>Actinomycetes</taxon>
        <taxon>Kitasatosporales</taxon>
        <taxon>Streptomycetaceae</taxon>
        <taxon>Streptomyces</taxon>
    </lineage>
</organism>
<reference evidence="1 2" key="1">
    <citation type="journal article" date="2019" name="Int. J. Syst. Evol. Microbiol.">
        <title>The Global Catalogue of Microorganisms (GCM) 10K type strain sequencing project: providing services to taxonomists for standard genome sequencing and annotation.</title>
        <authorList>
            <consortium name="The Broad Institute Genomics Platform"/>
            <consortium name="The Broad Institute Genome Sequencing Center for Infectious Disease"/>
            <person name="Wu L."/>
            <person name="Ma J."/>
        </authorList>
    </citation>
    <scope>NUCLEOTIDE SEQUENCE [LARGE SCALE GENOMIC DNA]</scope>
    <source>
        <strain evidence="1 2">JCM 15478</strain>
    </source>
</reference>
<dbReference type="Proteomes" id="UP001500016">
    <property type="component" value="Unassembled WGS sequence"/>
</dbReference>
<evidence type="ECO:0000313" key="1">
    <source>
        <dbReference type="EMBL" id="GAA2067598.1"/>
    </source>
</evidence>
<sequence length="120" mass="13375">MTSRNRLPLDYSVKSLPIVDFVVEGLRKSGRSRADVEPTLFGFGTYVGEVLVRRAGAVWIDFHADQRAYFGQGIGMRMPDGRVWSPLGRVVNRFEGGGVESLERFCLTLPGRGRRSVEAD</sequence>
<proteinExistence type="predicted"/>
<protein>
    <submittedName>
        <fullName evidence="1">Uncharacterized protein</fullName>
    </submittedName>
</protein>
<name>A0ABN2VPT3_9ACTN</name>
<evidence type="ECO:0000313" key="2">
    <source>
        <dbReference type="Proteomes" id="UP001500016"/>
    </source>
</evidence>
<keyword evidence="2" id="KW-1185">Reference proteome</keyword>
<comment type="caution">
    <text evidence="1">The sequence shown here is derived from an EMBL/GenBank/DDBJ whole genome shotgun (WGS) entry which is preliminary data.</text>
</comment>